<dbReference type="InterPro" id="IPR006311">
    <property type="entry name" value="TAT_signal"/>
</dbReference>
<dbReference type="PANTHER" id="PTHR30383:SF5">
    <property type="entry name" value="SGNH HYDROLASE-TYPE ESTERASE DOMAIN-CONTAINING PROTEIN"/>
    <property type="match status" value="1"/>
</dbReference>
<dbReference type="SUPFAM" id="SSF52266">
    <property type="entry name" value="SGNH hydrolase"/>
    <property type="match status" value="1"/>
</dbReference>
<dbReference type="PROSITE" id="PS51318">
    <property type="entry name" value="TAT"/>
    <property type="match status" value="1"/>
</dbReference>
<reference evidence="2 3" key="1">
    <citation type="submission" date="2019-01" db="EMBL/GenBank/DDBJ databases">
        <title>Mucilaginibacter antarcticum sp. nov., isolated from antarctic soil.</title>
        <authorList>
            <person name="Yan Y.-Q."/>
            <person name="Du Z.-J."/>
        </authorList>
    </citation>
    <scope>NUCLEOTIDE SEQUENCE [LARGE SCALE GENOMIC DNA]</scope>
    <source>
        <strain evidence="2 3">F01003</strain>
    </source>
</reference>
<dbReference type="InterPro" id="IPR051532">
    <property type="entry name" value="Ester_Hydrolysis_Enzymes"/>
</dbReference>
<dbReference type="NCBIfam" id="TIGR01409">
    <property type="entry name" value="TAT_signal_seq"/>
    <property type="match status" value="1"/>
</dbReference>
<keyword evidence="3" id="KW-1185">Reference proteome</keyword>
<proteinExistence type="predicted"/>
<sequence>MANSSRRSFIKQTTLMGAAATVIPGMLKADALTAEKIGTDAVILFQGDSITDGNRTRDNDWNHVMGHGYACLLASRLWYDHPEKKFHFYNRGISGNKVTDLAARWQTDTLALKPNVLSILIGVNDVLAFINGDKNYSAENYETGYRALLKQTKDALPNIKLIICEPFMLPGARVNANFSQWTEEVAKRQTIAKKLAREFDAVFVPLQQPFNDALAEAPVEYWIWDGIHPMPAGHELMARQWLKVVNKKIGLT</sequence>
<evidence type="ECO:0000259" key="1">
    <source>
        <dbReference type="Pfam" id="PF13472"/>
    </source>
</evidence>
<evidence type="ECO:0000313" key="3">
    <source>
        <dbReference type="Proteomes" id="UP000286701"/>
    </source>
</evidence>
<dbReference type="EMBL" id="SBIW01000012">
    <property type="protein sequence ID" value="RWY48070.1"/>
    <property type="molecule type" value="Genomic_DNA"/>
</dbReference>
<accession>A0A3S3W4A4</accession>
<dbReference type="Pfam" id="PF13472">
    <property type="entry name" value="Lipase_GDSL_2"/>
    <property type="match status" value="1"/>
</dbReference>
<dbReference type="InterPro" id="IPR013830">
    <property type="entry name" value="SGNH_hydro"/>
</dbReference>
<protein>
    <submittedName>
        <fullName evidence="2">Twin-arginine translocation signal domain-containing protein</fullName>
    </submittedName>
</protein>
<dbReference type="OrthoDB" id="9794725at2"/>
<name>A0A3S3W4A4_9SPHI</name>
<feature type="domain" description="SGNH hydrolase-type esterase" evidence="1">
    <location>
        <begin position="47"/>
        <end position="236"/>
    </location>
</feature>
<dbReference type="PANTHER" id="PTHR30383">
    <property type="entry name" value="THIOESTERASE 1/PROTEASE 1/LYSOPHOSPHOLIPASE L1"/>
    <property type="match status" value="1"/>
</dbReference>
<evidence type="ECO:0000313" key="2">
    <source>
        <dbReference type="EMBL" id="RWY48070.1"/>
    </source>
</evidence>
<gene>
    <name evidence="2" type="ORF">EPL05_21045</name>
</gene>
<dbReference type="Proteomes" id="UP000286701">
    <property type="component" value="Unassembled WGS sequence"/>
</dbReference>
<dbReference type="InterPro" id="IPR019546">
    <property type="entry name" value="TAT_signal_bac_arc"/>
</dbReference>
<dbReference type="Gene3D" id="3.40.50.1110">
    <property type="entry name" value="SGNH hydrolase"/>
    <property type="match status" value="1"/>
</dbReference>
<comment type="caution">
    <text evidence="2">The sequence shown here is derived from an EMBL/GenBank/DDBJ whole genome shotgun (WGS) entry which is preliminary data.</text>
</comment>
<dbReference type="RefSeq" id="WP_128535964.1">
    <property type="nucleotide sequence ID" value="NZ_SBIW01000012.1"/>
</dbReference>
<dbReference type="GO" id="GO:0004622">
    <property type="term" value="F:phosphatidylcholine lysophospholipase activity"/>
    <property type="evidence" value="ECO:0007669"/>
    <property type="project" value="TreeGrafter"/>
</dbReference>
<dbReference type="InterPro" id="IPR036514">
    <property type="entry name" value="SGNH_hydro_sf"/>
</dbReference>
<organism evidence="2 3">
    <name type="scientific">Mucilaginibacter gilvus</name>
    <dbReference type="NCBI Taxonomy" id="2305909"/>
    <lineage>
        <taxon>Bacteria</taxon>
        <taxon>Pseudomonadati</taxon>
        <taxon>Bacteroidota</taxon>
        <taxon>Sphingobacteriia</taxon>
        <taxon>Sphingobacteriales</taxon>
        <taxon>Sphingobacteriaceae</taxon>
        <taxon>Mucilaginibacter</taxon>
    </lineage>
</organism>
<dbReference type="AlphaFoldDB" id="A0A3S3W4A4"/>
<dbReference type="CDD" id="cd01834">
    <property type="entry name" value="SGNH_hydrolase_like_2"/>
    <property type="match status" value="1"/>
</dbReference>